<keyword evidence="2" id="KW-0472">Membrane</keyword>
<dbReference type="PROSITE" id="PS50042">
    <property type="entry name" value="CNMP_BINDING_3"/>
    <property type="match status" value="1"/>
</dbReference>
<evidence type="ECO:0000313" key="5">
    <source>
        <dbReference type="Proteomes" id="UP000245708"/>
    </source>
</evidence>
<keyword evidence="2" id="KW-0812">Transmembrane</keyword>
<evidence type="ECO:0000259" key="3">
    <source>
        <dbReference type="PROSITE" id="PS50042"/>
    </source>
</evidence>
<feature type="transmembrane region" description="Helical" evidence="2">
    <location>
        <begin position="6"/>
        <end position="24"/>
    </location>
</feature>
<evidence type="ECO:0000256" key="1">
    <source>
        <dbReference type="SAM" id="MobiDB-lite"/>
    </source>
</evidence>
<sequence>MDPALTISGILFLGLVLKIAGFMVRDELALRLLVAGGLGCDAVFYGLRPDPILQSVLSNLGLVFINLALIVLILSERTRWRMSADDRALFDHFPTLTPGQFRRLRSLMTRHAEESNTQLAWEGKPVEDLMLVFSDRILIGKAGQGFPIAGPAFVGEIAFLTGAPSSADVTLPEGGTVVRLPVAALKQQMARKPALSNALVALFGQELARKVADSVPMDRAARPRPVTGSATRPAE</sequence>
<dbReference type="Proteomes" id="UP000245708">
    <property type="component" value="Unassembled WGS sequence"/>
</dbReference>
<dbReference type="EMBL" id="QGGW01000001">
    <property type="protein sequence ID" value="PWK62194.1"/>
    <property type="molecule type" value="Genomic_DNA"/>
</dbReference>
<feature type="transmembrane region" description="Helical" evidence="2">
    <location>
        <begin position="53"/>
        <end position="74"/>
    </location>
</feature>
<reference evidence="4 5" key="1">
    <citation type="submission" date="2018-05" db="EMBL/GenBank/DDBJ databases">
        <title>Genomic Encyclopedia of Type Strains, Phase IV (KMG-IV): sequencing the most valuable type-strain genomes for metagenomic binning, comparative biology and taxonomic classification.</title>
        <authorList>
            <person name="Goeker M."/>
        </authorList>
    </citation>
    <scope>NUCLEOTIDE SEQUENCE [LARGE SCALE GENOMIC DNA]</scope>
    <source>
        <strain evidence="4 5">DSM 16097</strain>
    </source>
</reference>
<feature type="region of interest" description="Disordered" evidence="1">
    <location>
        <begin position="214"/>
        <end position="235"/>
    </location>
</feature>
<evidence type="ECO:0000313" key="4">
    <source>
        <dbReference type="EMBL" id="PWK62194.1"/>
    </source>
</evidence>
<organism evidence="4 5">
    <name type="scientific">Roseicyclus mahoneyensis</name>
    <dbReference type="NCBI Taxonomy" id="164332"/>
    <lineage>
        <taxon>Bacteria</taxon>
        <taxon>Pseudomonadati</taxon>
        <taxon>Pseudomonadota</taxon>
        <taxon>Alphaproteobacteria</taxon>
        <taxon>Rhodobacterales</taxon>
        <taxon>Roseobacteraceae</taxon>
        <taxon>Roseicyclus</taxon>
    </lineage>
</organism>
<dbReference type="InterPro" id="IPR000595">
    <property type="entry name" value="cNMP-bd_dom"/>
</dbReference>
<dbReference type="SUPFAM" id="SSF51206">
    <property type="entry name" value="cAMP-binding domain-like"/>
    <property type="match status" value="1"/>
</dbReference>
<evidence type="ECO:0000256" key="2">
    <source>
        <dbReference type="SAM" id="Phobius"/>
    </source>
</evidence>
<feature type="domain" description="Cyclic nucleotide-binding" evidence="3">
    <location>
        <begin position="92"/>
        <end position="206"/>
    </location>
</feature>
<dbReference type="RefSeq" id="WP_109664346.1">
    <property type="nucleotide sequence ID" value="NZ_QGGW01000001.1"/>
</dbReference>
<feature type="transmembrane region" description="Helical" evidence="2">
    <location>
        <begin position="29"/>
        <end position="47"/>
    </location>
</feature>
<comment type="caution">
    <text evidence="4">The sequence shown here is derived from an EMBL/GenBank/DDBJ whole genome shotgun (WGS) entry which is preliminary data.</text>
</comment>
<protein>
    <recommendedName>
        <fullName evidence="3">Cyclic nucleotide-binding domain-containing protein</fullName>
    </recommendedName>
</protein>
<dbReference type="InterPro" id="IPR018490">
    <property type="entry name" value="cNMP-bd_dom_sf"/>
</dbReference>
<dbReference type="AlphaFoldDB" id="A0A316GMP9"/>
<dbReference type="Gene3D" id="2.60.120.10">
    <property type="entry name" value="Jelly Rolls"/>
    <property type="match status" value="1"/>
</dbReference>
<proteinExistence type="predicted"/>
<dbReference type="InterPro" id="IPR014710">
    <property type="entry name" value="RmlC-like_jellyroll"/>
</dbReference>
<accession>A0A316GMP9</accession>
<gene>
    <name evidence="4" type="ORF">C7455_101220</name>
</gene>
<keyword evidence="5" id="KW-1185">Reference proteome</keyword>
<name>A0A316GMP9_9RHOB</name>
<dbReference type="OrthoDB" id="7638398at2"/>
<keyword evidence="2" id="KW-1133">Transmembrane helix</keyword>